<protein>
    <recommendedName>
        <fullName evidence="7">Fructose-1,6-bisphosphate aldolase/phosphatase</fullName>
        <ecNumber evidence="6">3.1.3.11</ecNumber>
    </recommendedName>
</protein>
<feature type="region of interest" description="Disordered" evidence="15">
    <location>
        <begin position="83"/>
        <end position="156"/>
    </location>
</feature>
<feature type="compositionally biased region" description="Low complexity" evidence="15">
    <location>
        <begin position="97"/>
        <end position="116"/>
    </location>
</feature>
<keyword evidence="14" id="KW-0119">Carbohydrate metabolism</keyword>
<evidence type="ECO:0000256" key="6">
    <source>
        <dbReference type="ARBA" id="ARBA00013093"/>
    </source>
</evidence>
<comment type="catalytic activity">
    <reaction evidence="1">
        <text>beta-D-fructose 1,6-bisphosphate + H2O = beta-D-fructose 6-phosphate + phosphate</text>
        <dbReference type="Rhea" id="RHEA:11064"/>
        <dbReference type="ChEBI" id="CHEBI:15377"/>
        <dbReference type="ChEBI" id="CHEBI:32966"/>
        <dbReference type="ChEBI" id="CHEBI:43474"/>
        <dbReference type="ChEBI" id="CHEBI:57634"/>
        <dbReference type="EC" id="3.1.3.11"/>
    </reaction>
</comment>
<keyword evidence="8" id="KW-0312">Gluconeogenesis</keyword>
<evidence type="ECO:0000256" key="13">
    <source>
        <dbReference type="ARBA" id="ARBA00023270"/>
    </source>
</evidence>
<dbReference type="InterPro" id="IPR036076">
    <property type="entry name" value="FBPase_V_sf"/>
</dbReference>
<comment type="subunit">
    <text evidence="5">Homooctamer; dimer of tetramers.</text>
</comment>
<evidence type="ECO:0000256" key="14">
    <source>
        <dbReference type="ARBA" id="ARBA00023277"/>
    </source>
</evidence>
<gene>
    <name evidence="16" type="ORF">GCM10009733_059580</name>
</gene>
<comment type="cofactor">
    <cofactor evidence="2">
        <name>Mg(2+)</name>
        <dbReference type="ChEBI" id="CHEBI:18420"/>
    </cofactor>
</comment>
<dbReference type="Pfam" id="PF01950">
    <property type="entry name" value="FBPase_3"/>
    <property type="match status" value="1"/>
</dbReference>
<dbReference type="EC" id="3.1.3.11" evidence="6"/>
<keyword evidence="17" id="KW-1185">Reference proteome</keyword>
<dbReference type="PANTHER" id="PTHR38341">
    <property type="entry name" value="FRUCTOSE-1,6-BISPHOSPHATE ALDOLASE/PHOSPHATASE"/>
    <property type="match status" value="1"/>
</dbReference>
<dbReference type="PANTHER" id="PTHR38341:SF1">
    <property type="entry name" value="FRUCTOSE-1,6-BISPHOSPHATE ALDOLASE_PHOSPHATASE"/>
    <property type="match status" value="1"/>
</dbReference>
<keyword evidence="9" id="KW-0479">Metal-binding</keyword>
<keyword evidence="11" id="KW-0460">Magnesium</keyword>
<evidence type="ECO:0000256" key="10">
    <source>
        <dbReference type="ARBA" id="ARBA00022801"/>
    </source>
</evidence>
<comment type="pathway">
    <text evidence="3">Carbohydrate biosynthesis; gluconeogenesis.</text>
</comment>
<proteinExistence type="inferred from homology"/>
<dbReference type="InterPro" id="IPR002803">
    <property type="entry name" value="FBPase_V"/>
</dbReference>
<dbReference type="Proteomes" id="UP001500064">
    <property type="component" value="Unassembled WGS sequence"/>
</dbReference>
<comment type="similarity">
    <text evidence="4">Belongs to the FBP aldolase/phosphatase family.</text>
</comment>
<evidence type="ECO:0000256" key="2">
    <source>
        <dbReference type="ARBA" id="ARBA00001946"/>
    </source>
</evidence>
<dbReference type="RefSeq" id="WP_346109828.1">
    <property type="nucleotide sequence ID" value="NZ_BAAAMU010000050.1"/>
</dbReference>
<evidence type="ECO:0000256" key="3">
    <source>
        <dbReference type="ARBA" id="ARBA00004742"/>
    </source>
</evidence>
<reference evidence="16 17" key="1">
    <citation type="journal article" date="2019" name="Int. J. Syst. Evol. Microbiol.">
        <title>The Global Catalogue of Microorganisms (GCM) 10K type strain sequencing project: providing services to taxonomists for standard genome sequencing and annotation.</title>
        <authorList>
            <consortium name="The Broad Institute Genomics Platform"/>
            <consortium name="The Broad Institute Genome Sequencing Center for Infectious Disease"/>
            <person name="Wu L."/>
            <person name="Ma J."/>
        </authorList>
    </citation>
    <scope>NUCLEOTIDE SEQUENCE [LARGE SCALE GENOMIC DNA]</scope>
    <source>
        <strain evidence="16 17">JCM 13929</strain>
    </source>
</reference>
<keyword evidence="13" id="KW-0704">Schiff base</keyword>
<dbReference type="EMBL" id="BAAAMU010000050">
    <property type="protein sequence ID" value="GAA1654343.1"/>
    <property type="molecule type" value="Genomic_DNA"/>
</dbReference>
<evidence type="ECO:0000256" key="8">
    <source>
        <dbReference type="ARBA" id="ARBA00022432"/>
    </source>
</evidence>
<evidence type="ECO:0000256" key="15">
    <source>
        <dbReference type="SAM" id="MobiDB-lite"/>
    </source>
</evidence>
<evidence type="ECO:0000256" key="7">
    <source>
        <dbReference type="ARBA" id="ARBA00018635"/>
    </source>
</evidence>
<sequence>MVGARREIGKAAEPGLLIGGHVAACGDDISLIMTHAYGPDARLVRSFAWGIFQATTRIAEDLGLYGAGQDLLSDAFSGNLRGMGPGRAEVEFEERATSCTPSPPRSSVSRSRPTSTQRLSLIAGTARPSRAGCPWTTSNTPPWPPSPNDSPAAGPR</sequence>
<keyword evidence="10" id="KW-0378">Hydrolase</keyword>
<evidence type="ECO:0000313" key="16">
    <source>
        <dbReference type="EMBL" id="GAA1654343.1"/>
    </source>
</evidence>
<evidence type="ECO:0000256" key="9">
    <source>
        <dbReference type="ARBA" id="ARBA00022723"/>
    </source>
</evidence>
<evidence type="ECO:0000256" key="5">
    <source>
        <dbReference type="ARBA" id="ARBA00011820"/>
    </source>
</evidence>
<keyword evidence="12" id="KW-0456">Lyase</keyword>
<evidence type="ECO:0000313" key="17">
    <source>
        <dbReference type="Proteomes" id="UP001500064"/>
    </source>
</evidence>
<comment type="caution">
    <text evidence="16">The sequence shown here is derived from an EMBL/GenBank/DDBJ whole genome shotgun (WGS) entry which is preliminary data.</text>
</comment>
<evidence type="ECO:0000256" key="12">
    <source>
        <dbReference type="ARBA" id="ARBA00023239"/>
    </source>
</evidence>
<evidence type="ECO:0000256" key="11">
    <source>
        <dbReference type="ARBA" id="ARBA00022842"/>
    </source>
</evidence>
<evidence type="ECO:0000256" key="4">
    <source>
        <dbReference type="ARBA" id="ARBA00010693"/>
    </source>
</evidence>
<organism evidence="16 17">
    <name type="scientific">Nonomuraea maheshkhaliensis</name>
    <dbReference type="NCBI Taxonomy" id="419590"/>
    <lineage>
        <taxon>Bacteria</taxon>
        <taxon>Bacillati</taxon>
        <taxon>Actinomycetota</taxon>
        <taxon>Actinomycetes</taxon>
        <taxon>Streptosporangiales</taxon>
        <taxon>Streptosporangiaceae</taxon>
        <taxon>Nonomuraea</taxon>
    </lineage>
</organism>
<accession>A0ABN2FNR5</accession>
<name>A0ABN2FNR5_9ACTN</name>
<dbReference type="SUPFAM" id="SSF111249">
    <property type="entry name" value="Sulfolobus fructose-1,6-bisphosphatase-like"/>
    <property type="match status" value="1"/>
</dbReference>
<evidence type="ECO:0000256" key="1">
    <source>
        <dbReference type="ARBA" id="ARBA00001273"/>
    </source>
</evidence>